<dbReference type="InterPro" id="IPR020841">
    <property type="entry name" value="PKS_Beta-ketoAc_synthase_dom"/>
</dbReference>
<evidence type="ECO:0000259" key="7">
    <source>
        <dbReference type="PROSITE" id="PS50075"/>
    </source>
</evidence>
<dbReference type="SMART" id="SM00825">
    <property type="entry name" value="PKS_KS"/>
    <property type="match status" value="1"/>
</dbReference>
<feature type="domain" description="Carrier" evidence="7">
    <location>
        <begin position="783"/>
        <end position="861"/>
    </location>
</feature>
<dbReference type="EMBL" id="CM001466">
    <property type="protein sequence ID" value="EHY87753.1"/>
    <property type="molecule type" value="Genomic_DNA"/>
</dbReference>
<evidence type="ECO:0000256" key="5">
    <source>
        <dbReference type="ARBA" id="ARBA00023098"/>
    </source>
</evidence>
<dbReference type="PANTHER" id="PTHR43775:SF37">
    <property type="entry name" value="SI:DKEY-61P9.11"/>
    <property type="match status" value="1"/>
</dbReference>
<dbReference type="CDD" id="cd00833">
    <property type="entry name" value="PKS"/>
    <property type="match status" value="1"/>
</dbReference>
<evidence type="ECO:0000259" key="8">
    <source>
        <dbReference type="PROSITE" id="PS52004"/>
    </source>
</evidence>
<dbReference type="InterPro" id="IPR014043">
    <property type="entry name" value="Acyl_transferase_dom"/>
</dbReference>
<dbReference type="InterPro" id="IPR050091">
    <property type="entry name" value="PKS_NRPS_Biosynth_Enz"/>
</dbReference>
<gene>
    <name evidence="9" type="ORF">SacazDRAFT_00805</name>
</gene>
<evidence type="ECO:0000256" key="4">
    <source>
        <dbReference type="ARBA" id="ARBA00022832"/>
    </source>
</evidence>
<dbReference type="Gene3D" id="3.30.70.3290">
    <property type="match status" value="1"/>
</dbReference>
<dbReference type="SUPFAM" id="SSF47336">
    <property type="entry name" value="ACP-like"/>
    <property type="match status" value="1"/>
</dbReference>
<dbReference type="SUPFAM" id="SSF52151">
    <property type="entry name" value="FabD/lysophospholipase-like"/>
    <property type="match status" value="1"/>
</dbReference>
<keyword evidence="4" id="KW-0276">Fatty acid metabolism</keyword>
<dbReference type="FunFam" id="3.40.47.10:FF:000042">
    <property type="entry name" value="Polyketide synthase Pks13"/>
    <property type="match status" value="1"/>
</dbReference>
<dbReference type="GO" id="GO:0006633">
    <property type="term" value="P:fatty acid biosynthetic process"/>
    <property type="evidence" value="ECO:0007669"/>
    <property type="project" value="InterPro"/>
</dbReference>
<sequence length="893" mass="94576">MQYEYEIAETDIAIIGMACRFPGAATVHEFWENLRSGVDSVTFFSDDELRAEGVPDSVLADPNYVKAGQVLSGVDRFDADYFRIPHDEAEILDPQHRQFLECSVEALEDAGYDPGRFPGRIGVYAGAGMNTYLLSNLADRYHASSAVGHYRFMLANDKDFLATRVSYKLNLQGPSVNVGTACSTSLVAVHLAGMGLLSGECDIALAGAVHVKVPHRQGYAHQEGMIFSPDGHCRAFDAKAQGTVIGSGVGVVVLKPLAEAVEDGDVVHAVIKGSAVNNDGAVKAGYTAPSAAGQAAVVTEALSTAGCPPESVSYVEAHGTGTPLGDPIEVEALSEVFAEHAPGRCALGSVKTNVGHLDTAAGMAGLIKTALMLRHRTLVPSLHFDTPNPDIDFTAGPFRVVTEPREWNDGNGPLRAGVSSFGIGGTNAHVVLQEAPVPDTAPPAREAELLVLSARSEKALDRLARSLSRYLRRHSDLELGSVARTLAVGRATHAHRRAFVCRNTRQAAKTLALATPGSGRSGAVHGDVAFAFLCGGEPDNELFLGLHGTFPVFRDAVDECVRALGTRVASATSLLGGEGAVASVAGQYALAKLWESWGLRPDAVVGEGAGELVAGHLAGVLDLDAVLTLAWSRDSGGGSVPDIRAGQARIPVGVDGRWLTPDELADPRTWATASRTADGEHVRDVESLLSDAGLSPVPVCPGRPGDPALDRFLDAVGDLWCRGAEIDWTTWYGPAQARRVSLPTYPFEPTRHWVDAPRLTADAPAGSGSTSLRHRIDAAEPAERPEILCRFLQKEISTVLGRADSGDLDPDANLFELEVDSLILIDMTARLGTELGISVPSSAFIEHPTVNAFVASLARQLGMSTIDAGPQDEDRLTARTSRRAARIENEGVR</sequence>
<dbReference type="Gene3D" id="1.10.1240.100">
    <property type="match status" value="1"/>
</dbReference>
<dbReference type="Pfam" id="PF00109">
    <property type="entry name" value="ketoacyl-synt"/>
    <property type="match status" value="1"/>
</dbReference>
<evidence type="ECO:0000256" key="1">
    <source>
        <dbReference type="ARBA" id="ARBA00022450"/>
    </source>
</evidence>
<keyword evidence="3" id="KW-0808">Transferase</keyword>
<dbReference type="GO" id="GO:0071770">
    <property type="term" value="P:DIM/DIP cell wall layer assembly"/>
    <property type="evidence" value="ECO:0007669"/>
    <property type="project" value="TreeGrafter"/>
</dbReference>
<dbReference type="InterPro" id="IPR018201">
    <property type="entry name" value="Ketoacyl_synth_AS"/>
</dbReference>
<keyword evidence="1" id="KW-0596">Phosphopantetheine</keyword>
<dbReference type="Pfam" id="PF02801">
    <property type="entry name" value="Ketoacyl-synt_C"/>
    <property type="match status" value="1"/>
</dbReference>
<dbReference type="InterPro" id="IPR016035">
    <property type="entry name" value="Acyl_Trfase/lysoPLipase"/>
</dbReference>
<dbReference type="InterPro" id="IPR014030">
    <property type="entry name" value="Ketoacyl_synth_N"/>
</dbReference>
<dbReference type="Proteomes" id="UP000004705">
    <property type="component" value="Chromosome"/>
</dbReference>
<evidence type="ECO:0000313" key="9">
    <source>
        <dbReference type="EMBL" id="EHY87753.1"/>
    </source>
</evidence>
<evidence type="ECO:0000256" key="2">
    <source>
        <dbReference type="ARBA" id="ARBA00022553"/>
    </source>
</evidence>
<accession>H8GC76</accession>
<dbReference type="SUPFAM" id="SSF53901">
    <property type="entry name" value="Thiolase-like"/>
    <property type="match status" value="1"/>
</dbReference>
<reference evidence="9 10" key="1">
    <citation type="journal article" date="2012" name="Stand. Genomic Sci.">
        <title>Genome sequence of the soil bacterium Saccharomonospora azurea type strain (NA-128(T)).</title>
        <authorList>
            <person name="Klenk H.P."/>
            <person name="Held B."/>
            <person name="Lucas S."/>
            <person name="Lapidus A."/>
            <person name="Copeland A."/>
            <person name="Hammon N."/>
            <person name="Pitluck S."/>
            <person name="Goodwin L.A."/>
            <person name="Han C."/>
            <person name="Tapia R."/>
            <person name="Brambilla E.M."/>
            <person name="Potter G."/>
            <person name="Land M."/>
            <person name="Ivanova N."/>
            <person name="Rohde M."/>
            <person name="Goker M."/>
            <person name="Detter J.C."/>
            <person name="Kyrpides N.C."/>
            <person name="Woyke T."/>
        </authorList>
    </citation>
    <scope>NUCLEOTIDE SEQUENCE [LARGE SCALE GENOMIC DNA]</scope>
    <source>
        <strain evidence="9 10">NA-128</strain>
    </source>
</reference>
<dbReference type="InterPro" id="IPR014031">
    <property type="entry name" value="Ketoacyl_synth_C"/>
</dbReference>
<dbReference type="Gene3D" id="3.40.366.10">
    <property type="entry name" value="Malonyl-Coenzyme A Acyl Carrier Protein, domain 2"/>
    <property type="match status" value="1"/>
</dbReference>
<keyword evidence="5" id="KW-0443">Lipid metabolism</keyword>
<feature type="domain" description="Ketosynthase family 3 (KS3)" evidence="8">
    <location>
        <begin position="9"/>
        <end position="434"/>
    </location>
</feature>
<dbReference type="OrthoDB" id="9778690at2"/>
<keyword evidence="10" id="KW-1185">Reference proteome</keyword>
<dbReference type="PROSITE" id="PS50075">
    <property type="entry name" value="CARRIER"/>
    <property type="match status" value="1"/>
</dbReference>
<dbReference type="Gene3D" id="1.10.1200.10">
    <property type="entry name" value="ACP-like"/>
    <property type="match status" value="1"/>
</dbReference>
<keyword evidence="2" id="KW-0597">Phosphoprotein</keyword>
<dbReference type="InterPro" id="IPR036736">
    <property type="entry name" value="ACP-like_sf"/>
</dbReference>
<dbReference type="InterPro" id="IPR009081">
    <property type="entry name" value="PP-bd_ACP"/>
</dbReference>
<dbReference type="InterPro" id="IPR016039">
    <property type="entry name" value="Thiolase-like"/>
</dbReference>
<dbReference type="HOGENOM" id="CLU_000022_16_6_11"/>
<protein>
    <submittedName>
        <fullName evidence="9">Beta-ketoacyl synthase family protein,phosphopantetheine-containing protein</fullName>
    </submittedName>
</protein>
<dbReference type="SMART" id="SM00823">
    <property type="entry name" value="PKS_PP"/>
    <property type="match status" value="1"/>
</dbReference>
<organism evidence="9 10">
    <name type="scientific">Saccharomonospora azurea NA-128</name>
    <dbReference type="NCBI Taxonomy" id="882081"/>
    <lineage>
        <taxon>Bacteria</taxon>
        <taxon>Bacillati</taxon>
        <taxon>Actinomycetota</taxon>
        <taxon>Actinomycetes</taxon>
        <taxon>Pseudonocardiales</taxon>
        <taxon>Pseudonocardiaceae</taxon>
        <taxon>Saccharomonospora</taxon>
    </lineage>
</organism>
<dbReference type="InterPro" id="IPR032821">
    <property type="entry name" value="PKS_assoc"/>
</dbReference>
<dbReference type="InterPro" id="IPR020806">
    <property type="entry name" value="PKS_PP-bd"/>
</dbReference>
<dbReference type="GO" id="GO:0004312">
    <property type="term" value="F:fatty acid synthase activity"/>
    <property type="evidence" value="ECO:0007669"/>
    <property type="project" value="TreeGrafter"/>
</dbReference>
<dbReference type="PROSITE" id="PS00606">
    <property type="entry name" value="KS3_1"/>
    <property type="match status" value="1"/>
</dbReference>
<dbReference type="RefSeq" id="WP_005438878.1">
    <property type="nucleotide sequence ID" value="NZ_CM001466.1"/>
</dbReference>
<dbReference type="Pfam" id="PF00550">
    <property type="entry name" value="PP-binding"/>
    <property type="match status" value="1"/>
</dbReference>
<dbReference type="Pfam" id="PF16197">
    <property type="entry name" value="KAsynt_C_assoc"/>
    <property type="match status" value="1"/>
</dbReference>
<dbReference type="GO" id="GO:0005737">
    <property type="term" value="C:cytoplasm"/>
    <property type="evidence" value="ECO:0007669"/>
    <property type="project" value="TreeGrafter"/>
</dbReference>
<dbReference type="AlphaFoldDB" id="H8GC76"/>
<dbReference type="GO" id="GO:0005886">
    <property type="term" value="C:plasma membrane"/>
    <property type="evidence" value="ECO:0007669"/>
    <property type="project" value="TreeGrafter"/>
</dbReference>
<dbReference type="PANTHER" id="PTHR43775">
    <property type="entry name" value="FATTY ACID SYNTHASE"/>
    <property type="match status" value="1"/>
</dbReference>
<proteinExistence type="predicted"/>
<dbReference type="GO" id="GO:0004315">
    <property type="term" value="F:3-oxoacyl-[acyl-carrier-protein] synthase activity"/>
    <property type="evidence" value="ECO:0007669"/>
    <property type="project" value="InterPro"/>
</dbReference>
<name>H8GC76_9PSEU</name>
<dbReference type="SMART" id="SM00827">
    <property type="entry name" value="PKS_AT"/>
    <property type="match status" value="1"/>
</dbReference>
<evidence type="ECO:0000256" key="6">
    <source>
        <dbReference type="ARBA" id="ARBA00023268"/>
    </source>
</evidence>
<keyword evidence="6" id="KW-0511">Multifunctional enzyme</keyword>
<evidence type="ECO:0000256" key="3">
    <source>
        <dbReference type="ARBA" id="ARBA00022679"/>
    </source>
</evidence>
<evidence type="ECO:0000313" key="10">
    <source>
        <dbReference type="Proteomes" id="UP000004705"/>
    </source>
</evidence>
<dbReference type="Gene3D" id="3.40.47.10">
    <property type="match status" value="1"/>
</dbReference>
<dbReference type="InterPro" id="IPR001227">
    <property type="entry name" value="Ac_transferase_dom_sf"/>
</dbReference>
<dbReference type="GO" id="GO:0031177">
    <property type="term" value="F:phosphopantetheine binding"/>
    <property type="evidence" value="ECO:0007669"/>
    <property type="project" value="InterPro"/>
</dbReference>
<dbReference type="PROSITE" id="PS52004">
    <property type="entry name" value="KS3_2"/>
    <property type="match status" value="1"/>
</dbReference>